<dbReference type="Proteomes" id="UP000494330">
    <property type="component" value="Unassembled WGS sequence"/>
</dbReference>
<sequence length="585" mass="64295">MQIVTLDLHEFLAVQHHPVNVSGAVREPADRMTVGPDRSDPVTRFIVLVMPHETPARAEQVVRVMLAHQIADRIEEALNPAVPVARFDQSAQRIVREALRVLTGRAALKPSAAVVGHRHDLPGLVDRLETAARLVIRIARDLPVEIDLLDQSACCVVMERVVRVIRIGQRNEPPEPVVAVRQRLPQRIGPAADATARVIAVTCVAVQRIDLCQQAPFRVVAHLLAAGRRHDLDQLAILAITVCGHAARCILRLREAPLGVIRPLRRLPRAIGIADQLADVVVLQRFRAALRILDPGKQPAPVIGILGLVPERIDFRHRVSRVVVFAQPRVAKRVGHANELVLRVVRHLDHAAVGTLMAHEVAARIVSHMLDGAVAVNVLDEHVVRVPIHPLFAAVRVNHTERIALAVVVVMRDIAKRVGHADHPEIRMPCETDLVATVVGVFAEALCLRPVAVPLEVHASTGAIGVSRHEVVPIAILATIAVAIRRSDQIIPVVVLVVRECADVLALRAMMRSAHDSPPRVVSERNLRVRCNQSTQPSLGIVIERQLIAGAILDECETKRVAVTLVRFEQRMPARHRQPLLVQPQ</sequence>
<keyword evidence="2" id="KW-1185">Reference proteome</keyword>
<dbReference type="EMBL" id="CABVQD010000026">
    <property type="protein sequence ID" value="VWC20381.1"/>
    <property type="molecule type" value="Genomic_DNA"/>
</dbReference>
<accession>A0A6P2QJR6</accession>
<organism evidence="1 2">
    <name type="scientific">Burkholderia paludis</name>
    <dbReference type="NCBI Taxonomy" id="1506587"/>
    <lineage>
        <taxon>Bacteria</taxon>
        <taxon>Pseudomonadati</taxon>
        <taxon>Pseudomonadota</taxon>
        <taxon>Betaproteobacteria</taxon>
        <taxon>Burkholderiales</taxon>
        <taxon>Burkholderiaceae</taxon>
        <taxon>Burkholderia</taxon>
        <taxon>Burkholderia cepacia complex</taxon>
    </lineage>
</organism>
<name>A0A6P2QJR6_9BURK</name>
<protein>
    <submittedName>
        <fullName evidence="1">Uncharacterized protein</fullName>
    </submittedName>
</protein>
<reference evidence="1 2" key="1">
    <citation type="submission" date="2019-09" db="EMBL/GenBank/DDBJ databases">
        <authorList>
            <person name="Depoorter E."/>
        </authorList>
    </citation>
    <scope>NUCLEOTIDE SEQUENCE [LARGE SCALE GENOMIC DNA]</scope>
    <source>
        <strain evidence="1">LMG 30113</strain>
    </source>
</reference>
<proteinExistence type="predicted"/>
<gene>
    <name evidence="1" type="ORF">BPA30113_05705</name>
</gene>
<evidence type="ECO:0000313" key="2">
    <source>
        <dbReference type="Proteomes" id="UP000494330"/>
    </source>
</evidence>
<evidence type="ECO:0000313" key="1">
    <source>
        <dbReference type="EMBL" id="VWC20381.1"/>
    </source>
</evidence>
<dbReference type="AlphaFoldDB" id="A0A6P2QJR6"/>